<dbReference type="EMBL" id="MBUA01000001">
    <property type="protein sequence ID" value="MBC6489877.1"/>
    <property type="molecule type" value="Genomic_DNA"/>
</dbReference>
<reference evidence="1 2" key="1">
    <citation type="submission" date="2016-07" db="EMBL/GenBank/DDBJ databases">
        <title>Genome analysis of Flavihumibacter stibioxidans YS-17.</title>
        <authorList>
            <person name="Shi K."/>
            <person name="Han Y."/>
            <person name="Wang G."/>
        </authorList>
    </citation>
    <scope>NUCLEOTIDE SEQUENCE [LARGE SCALE GENOMIC DNA]</scope>
    <source>
        <strain evidence="1 2">YS-17</strain>
    </source>
</reference>
<gene>
    <name evidence="1" type="ORF">BC349_02785</name>
</gene>
<proteinExistence type="predicted"/>
<name>A0ABR7M4G2_9BACT</name>
<dbReference type="RefSeq" id="WP_187255214.1">
    <property type="nucleotide sequence ID" value="NZ_JBHULF010000006.1"/>
</dbReference>
<protein>
    <submittedName>
        <fullName evidence="1">Uncharacterized protein</fullName>
    </submittedName>
</protein>
<accession>A0ABR7M4G2</accession>
<keyword evidence="2" id="KW-1185">Reference proteome</keyword>
<comment type="caution">
    <text evidence="1">The sequence shown here is derived from an EMBL/GenBank/DDBJ whole genome shotgun (WGS) entry which is preliminary data.</text>
</comment>
<sequence length="65" mass="7470">MYRLYLLLGEEKINEGLRLLLCHHAWPQPPPTSLDLPEALYMVSDSTLHAGIDSLLKSVELRKWP</sequence>
<organism evidence="1 2">
    <name type="scientific">Flavihumibacter stibioxidans</name>
    <dbReference type="NCBI Taxonomy" id="1834163"/>
    <lineage>
        <taxon>Bacteria</taxon>
        <taxon>Pseudomonadati</taxon>
        <taxon>Bacteroidota</taxon>
        <taxon>Chitinophagia</taxon>
        <taxon>Chitinophagales</taxon>
        <taxon>Chitinophagaceae</taxon>
        <taxon>Flavihumibacter</taxon>
    </lineage>
</organism>
<evidence type="ECO:0000313" key="1">
    <source>
        <dbReference type="EMBL" id="MBC6489877.1"/>
    </source>
</evidence>
<dbReference type="Proteomes" id="UP000765802">
    <property type="component" value="Unassembled WGS sequence"/>
</dbReference>
<evidence type="ECO:0000313" key="2">
    <source>
        <dbReference type="Proteomes" id="UP000765802"/>
    </source>
</evidence>